<dbReference type="InterPro" id="IPR007863">
    <property type="entry name" value="Peptidase_M16_C"/>
</dbReference>
<dbReference type="Gene3D" id="3.30.830.10">
    <property type="entry name" value="Metalloenzyme, LuxS/M16 peptidase-like"/>
    <property type="match status" value="2"/>
</dbReference>
<dbReference type="RefSeq" id="WP_165864299.1">
    <property type="nucleotide sequence ID" value="NZ_AP025739.1"/>
</dbReference>
<proteinExistence type="predicted"/>
<dbReference type="AlphaFoldDB" id="A0A402CXZ4"/>
<organism evidence="3 4">
    <name type="scientific">Capsulimonas corticalis</name>
    <dbReference type="NCBI Taxonomy" id="2219043"/>
    <lineage>
        <taxon>Bacteria</taxon>
        <taxon>Bacillati</taxon>
        <taxon>Armatimonadota</taxon>
        <taxon>Armatimonadia</taxon>
        <taxon>Capsulimonadales</taxon>
        <taxon>Capsulimonadaceae</taxon>
        <taxon>Capsulimonas</taxon>
    </lineage>
</organism>
<evidence type="ECO:0000313" key="4">
    <source>
        <dbReference type="Proteomes" id="UP000287394"/>
    </source>
</evidence>
<dbReference type="Pfam" id="PF05193">
    <property type="entry name" value="Peptidase_M16_C"/>
    <property type="match status" value="1"/>
</dbReference>
<dbReference type="Pfam" id="PF00675">
    <property type="entry name" value="Peptidase_M16"/>
    <property type="match status" value="1"/>
</dbReference>
<dbReference type="InterPro" id="IPR050361">
    <property type="entry name" value="MPP/UQCRC_Complex"/>
</dbReference>
<dbReference type="Proteomes" id="UP000287394">
    <property type="component" value="Chromosome"/>
</dbReference>
<keyword evidence="4" id="KW-1185">Reference proteome</keyword>
<evidence type="ECO:0000259" key="1">
    <source>
        <dbReference type="Pfam" id="PF00675"/>
    </source>
</evidence>
<name>A0A402CXZ4_9BACT</name>
<dbReference type="KEGG" id="ccot:CCAX7_41840"/>
<accession>A0A402CXZ4</accession>
<evidence type="ECO:0000259" key="2">
    <source>
        <dbReference type="Pfam" id="PF05193"/>
    </source>
</evidence>
<protein>
    <submittedName>
        <fullName evidence="3">Peptidase M16</fullName>
    </submittedName>
</protein>
<dbReference type="EMBL" id="AP025739">
    <property type="protein sequence ID" value="BDI32133.1"/>
    <property type="molecule type" value="Genomic_DNA"/>
</dbReference>
<dbReference type="PANTHER" id="PTHR11851">
    <property type="entry name" value="METALLOPROTEASE"/>
    <property type="match status" value="1"/>
</dbReference>
<dbReference type="PANTHER" id="PTHR11851:SF224">
    <property type="entry name" value="PROCESSING PROTEASE"/>
    <property type="match status" value="1"/>
</dbReference>
<feature type="domain" description="Peptidase M16 C-terminal" evidence="2">
    <location>
        <begin position="210"/>
        <end position="402"/>
    </location>
</feature>
<dbReference type="InterPro" id="IPR011765">
    <property type="entry name" value="Pept_M16_N"/>
</dbReference>
<dbReference type="SUPFAM" id="SSF63411">
    <property type="entry name" value="LuxS/MPP-like metallohydrolase"/>
    <property type="match status" value="2"/>
</dbReference>
<gene>
    <name evidence="3" type="ORF">CCAX7_41840</name>
</gene>
<sequence>MSRTLFATAACALLMIPSAARTHAEVAAAPAAPATSAPGTAAPSSKLYRTTLPNGMKVVVRQESGAPLVAVDVFITVGSGMETAQNAGIGSFVARALLASTVARSSETITGEIADLGGSVDVSRQPDWTRISALAVSDRYSVMMSLITDVLKNATFDPDIVEQRRADMLSDINDSDAGLFTVTYNGVRSRLFANSGYALPAVGTVRSIQRITRRQLQQYYLRYYIPQNMTVSIVGNIKPEDAVSEIARDMADYEPGVRGARRVPAPLVELPSLAGDPAPFHATMSDLTQNCVMAGFRAPSMSNPDYFALQVANALLGGMKTSRMFTNLREKQGLAYDLGSFYSPQLYSGDLTAYIFTAASAPSATPPKGNPVADVQKLLLDQITDLQTKPATDAEISRAKHYLIGTQKIKHERIEDRAELLGLAEISSNDTGNLDEAFTDRINAVTAADVQRVANKYFMHPAIAIVEPDSKNDGVVQR</sequence>
<feature type="domain" description="Peptidase M16 N-terminal" evidence="1">
    <location>
        <begin position="58"/>
        <end position="196"/>
    </location>
</feature>
<evidence type="ECO:0000313" key="3">
    <source>
        <dbReference type="EMBL" id="BDI32133.1"/>
    </source>
</evidence>
<dbReference type="GO" id="GO:0046872">
    <property type="term" value="F:metal ion binding"/>
    <property type="evidence" value="ECO:0007669"/>
    <property type="project" value="InterPro"/>
</dbReference>
<dbReference type="InterPro" id="IPR011249">
    <property type="entry name" value="Metalloenz_LuxS/M16"/>
</dbReference>
<reference evidence="3 4" key="1">
    <citation type="journal article" date="2019" name="Int. J. Syst. Evol. Microbiol.">
        <title>Capsulimonas corticalis gen. nov., sp. nov., an aerobic capsulated bacterium, of a novel bacterial order, Capsulimonadales ord. nov., of the class Armatimonadia of the phylum Armatimonadetes.</title>
        <authorList>
            <person name="Li J."/>
            <person name="Kudo C."/>
            <person name="Tonouchi A."/>
        </authorList>
    </citation>
    <scope>NUCLEOTIDE SEQUENCE [LARGE SCALE GENOMIC DNA]</scope>
    <source>
        <strain evidence="3 4">AX-7</strain>
    </source>
</reference>